<evidence type="ECO:0000313" key="3">
    <source>
        <dbReference type="Proteomes" id="UP000054926"/>
    </source>
</evidence>
<comment type="caution">
    <text evidence="2">The sequence shown here is derived from an EMBL/GenBank/DDBJ whole genome shotgun (WGS) entry which is preliminary data.</text>
</comment>
<dbReference type="EMBL" id="LNYY01000016">
    <property type="protein sequence ID" value="KTD70063.1"/>
    <property type="molecule type" value="Genomic_DNA"/>
</dbReference>
<sequence length="340" mass="38850">MYKLVKSSLVVLSSLVYNPLYAANCPIPQSQHPTLDAICNAATGNPNCLLTWKGYQWWLDYNAVPDPGFPGNNWWIRYKWDQGQGYDPRFIRVDENGDLELKIATSDLGGGQKEWNSSEAVLVSDKDGNPLGYGHYYAVIYAPPGFAKLDDNSVFGLFTYAKDDNKKPNNHNEIDMLEISKWGGKANVEQSGVDRALMPIMYNDPPNENDAHAQLGLQPWSSWLTDENFKKYPIPDGVKTVTAYMYWNGKDGEKKIHIKIFKDNVPLERAKQEKGDLYDWETTAKNEKYIPNNEDCTRVHINFYLQHTHCKIWNSNQHKADPLNKASETITVKDFTYEPL</sequence>
<keyword evidence="1" id="KW-0732">Signal</keyword>
<keyword evidence="3" id="KW-1185">Reference proteome</keyword>
<dbReference type="RefSeq" id="WP_058509675.1">
    <property type="nucleotide sequence ID" value="NZ_DAIOMV010000004.1"/>
</dbReference>
<dbReference type="PATRIC" id="fig|947033.5.peg.712"/>
<proteinExistence type="predicted"/>
<evidence type="ECO:0000256" key="1">
    <source>
        <dbReference type="SAM" id="SignalP"/>
    </source>
</evidence>
<dbReference type="OrthoDB" id="9802444at2"/>
<gene>
    <name evidence="2" type="ORF">Lste_0667</name>
</gene>
<dbReference type="STRING" id="947033.Lste_0667"/>
<dbReference type="AlphaFoldDB" id="A0A0W0ZLB0"/>
<accession>A0A0W0ZLB0</accession>
<reference evidence="2 3" key="1">
    <citation type="submission" date="2015-11" db="EMBL/GenBank/DDBJ databases">
        <title>Genomic analysis of 38 Legionella species identifies large and diverse effector repertoires.</title>
        <authorList>
            <person name="Burstein D."/>
            <person name="Amaro F."/>
            <person name="Zusman T."/>
            <person name="Lifshitz Z."/>
            <person name="Cohen O."/>
            <person name="Gilbert J.A."/>
            <person name="Pupko T."/>
            <person name="Shuman H.A."/>
            <person name="Segal G."/>
        </authorList>
    </citation>
    <scope>NUCLEOTIDE SEQUENCE [LARGE SCALE GENOMIC DNA]</scope>
    <source>
        <strain evidence="2 3">IMVS3376</strain>
    </source>
</reference>
<feature type="chain" id="PRO_5006918805" evidence="1">
    <location>
        <begin position="23"/>
        <end position="340"/>
    </location>
</feature>
<name>A0A0W0ZLB0_9GAMM</name>
<evidence type="ECO:0000313" key="2">
    <source>
        <dbReference type="EMBL" id="KTD70063.1"/>
    </source>
</evidence>
<dbReference type="Proteomes" id="UP000054926">
    <property type="component" value="Unassembled WGS sequence"/>
</dbReference>
<protein>
    <submittedName>
        <fullName evidence="2">Uncharacterized protein</fullName>
    </submittedName>
</protein>
<feature type="signal peptide" evidence="1">
    <location>
        <begin position="1"/>
        <end position="22"/>
    </location>
</feature>
<organism evidence="2 3">
    <name type="scientific">Legionella steelei</name>
    <dbReference type="NCBI Taxonomy" id="947033"/>
    <lineage>
        <taxon>Bacteria</taxon>
        <taxon>Pseudomonadati</taxon>
        <taxon>Pseudomonadota</taxon>
        <taxon>Gammaproteobacteria</taxon>
        <taxon>Legionellales</taxon>
        <taxon>Legionellaceae</taxon>
        <taxon>Legionella</taxon>
    </lineage>
</organism>